<feature type="compositionally biased region" description="Polar residues" evidence="7">
    <location>
        <begin position="53"/>
        <end position="67"/>
    </location>
</feature>
<gene>
    <name evidence="9" type="ORF">ABEB36_005871</name>
</gene>
<keyword evidence="4" id="KW-0965">Cell junction</keyword>
<feature type="region of interest" description="Disordered" evidence="7">
    <location>
        <begin position="1"/>
        <end position="84"/>
    </location>
</feature>
<keyword evidence="3" id="KW-0597">Phosphoprotein</keyword>
<feature type="region of interest" description="Disordered" evidence="7">
    <location>
        <begin position="247"/>
        <end position="275"/>
    </location>
</feature>
<feature type="compositionally biased region" description="Low complexity" evidence="7">
    <location>
        <begin position="903"/>
        <end position="914"/>
    </location>
</feature>
<proteinExistence type="inferred from homology"/>
<evidence type="ECO:0000256" key="7">
    <source>
        <dbReference type="SAM" id="MobiDB-lite"/>
    </source>
</evidence>
<feature type="compositionally biased region" description="Low complexity" evidence="7">
    <location>
        <begin position="72"/>
        <end position="84"/>
    </location>
</feature>
<comment type="similarity">
    <text evidence="2">Belongs to the angiomotin family.</text>
</comment>
<feature type="region of interest" description="Disordered" evidence="7">
    <location>
        <begin position="732"/>
        <end position="950"/>
    </location>
</feature>
<sequence>MQQSNRFRSYSIQVGQGQGTFPQSLSGSETDISTSNENLSNEEKYVIRHTPRQEPQGQENLQTSNRSSLRDSLPSNRSSLDVSSSSYNTLIIHSASDEPWTGRNSGPSSSMQNYLPQTNLHNDIIRPSSSQKRSSASPSPSITSSGVQEITEIPDDYLNQSSVLKHLAKEVKAPSPSSTVNHDTIHDLIGRFDATSFDLNKLPPATLQYPNKWSDKSPLRAAVINRNKNVNDKLSLSKSQPDLTSVGDGIPYSTEFRRGVSAPRPPTKGREENEPKIEELWPSSEMLEILIKENSALKHELEICYHRVAKTHKLEQEILKVHKTHEELVQSCDRRERLERAARSRLQSDCRRYQELNRALREQVDLLSTQVLSRSPMPDGSGPDSMRRELSKHEGIVKQLIMQNKELVAAKERQEIELAAQRATLQEQRTHIDILDTALTNAQGNVVKLEEENRKKQIYVERVAQLQRALYSLQLAGDRREETERKLRLQLESELQRAKLTQGEMKGVWDSSNTSESESTSELKRQLREKDENIMRLEGECAKWEQRFLEENALRQAAIDAASIPKDAKIAALEKTSQETEKIIAEARNEKIRHMDEVHAAQKKVADLESRVKDLESKLAEKDAMIKVLQKHTYDKDISMLGRSPHHTPRPSLGVNSVLTNSISYGSGNSYTGSETSYHLPSYSQFDTNKNFDATKKQLDNQLKEIESQLDNQLLGKRGLCCFPGLPNPISAQRKGKLPKPLLGNVPASSDRQSFTSGGSTFFTSSNRHESGEMLLLEKQGRTSQQQRMTDANDNSRNAEGSNICPSPSSLPRPPRSSHRSGLPRRIGDYNRLENSESLRKNSNGGDSLSSNTSSRHPSPVRSLIQPPRKLGEYGRLSDSGGSSASLRKSRVRSGSTGERDSASTLSENSASSLPTPSKIRMYGGGLRRGNSLGREIKSSTDPTKYRIQF</sequence>
<dbReference type="PANTHER" id="PTHR14826:SF14">
    <property type="entry name" value="ANGIOMOTIN_C DOMAIN-CONTAINING PROTEIN"/>
    <property type="match status" value="1"/>
</dbReference>
<feature type="coiled-coil region" evidence="6">
    <location>
        <begin position="689"/>
        <end position="716"/>
    </location>
</feature>
<feature type="coiled-coil region" evidence="6">
    <location>
        <begin position="397"/>
        <end position="469"/>
    </location>
</feature>
<evidence type="ECO:0000259" key="8">
    <source>
        <dbReference type="Pfam" id="PF12240"/>
    </source>
</evidence>
<dbReference type="Proteomes" id="UP001566132">
    <property type="component" value="Unassembled WGS sequence"/>
</dbReference>
<evidence type="ECO:0000256" key="3">
    <source>
        <dbReference type="ARBA" id="ARBA00022553"/>
    </source>
</evidence>
<protein>
    <recommendedName>
        <fullName evidence="8">Angiomotin C-terminal domain-containing protein</fullName>
    </recommendedName>
</protein>
<reference evidence="9 10" key="1">
    <citation type="submission" date="2024-05" db="EMBL/GenBank/DDBJ databases">
        <title>Genetic variation in Jamaican populations of the coffee berry borer (Hypothenemus hampei).</title>
        <authorList>
            <person name="Errbii M."/>
            <person name="Myrie A."/>
        </authorList>
    </citation>
    <scope>NUCLEOTIDE SEQUENCE [LARGE SCALE GENOMIC DNA]</scope>
    <source>
        <strain evidence="9">JA-Hopewell-2020-01-JO</strain>
        <tissue evidence="9">Whole body</tissue>
    </source>
</reference>
<feature type="compositionally biased region" description="Polar residues" evidence="7">
    <location>
        <begin position="880"/>
        <end position="897"/>
    </location>
</feature>
<keyword evidence="10" id="KW-1185">Reference proteome</keyword>
<feature type="compositionally biased region" description="Polar residues" evidence="7">
    <location>
        <begin position="841"/>
        <end position="857"/>
    </location>
</feature>
<dbReference type="AlphaFoldDB" id="A0ABD1F2U1"/>
<dbReference type="EMBL" id="JBDJPC010000004">
    <property type="protein sequence ID" value="KAL1506527.1"/>
    <property type="molecule type" value="Genomic_DNA"/>
</dbReference>
<comment type="caution">
    <text evidence="9">The sequence shown here is derived from an EMBL/GenBank/DDBJ whole genome shotgun (WGS) entry which is preliminary data.</text>
</comment>
<accession>A0ABD1F2U1</accession>
<keyword evidence="5 6" id="KW-0175">Coiled coil</keyword>
<feature type="region of interest" description="Disordered" evidence="7">
    <location>
        <begin position="502"/>
        <end position="527"/>
    </location>
</feature>
<dbReference type="GO" id="GO:0070161">
    <property type="term" value="C:anchoring junction"/>
    <property type="evidence" value="ECO:0007669"/>
    <property type="project" value="UniProtKB-SubCell"/>
</dbReference>
<dbReference type="PRINTS" id="PR01807">
    <property type="entry name" value="ANGIOMOTIN"/>
</dbReference>
<evidence type="ECO:0000256" key="4">
    <source>
        <dbReference type="ARBA" id="ARBA00022949"/>
    </source>
</evidence>
<organism evidence="9 10">
    <name type="scientific">Hypothenemus hampei</name>
    <name type="common">Coffee berry borer</name>
    <dbReference type="NCBI Taxonomy" id="57062"/>
    <lineage>
        <taxon>Eukaryota</taxon>
        <taxon>Metazoa</taxon>
        <taxon>Ecdysozoa</taxon>
        <taxon>Arthropoda</taxon>
        <taxon>Hexapoda</taxon>
        <taxon>Insecta</taxon>
        <taxon>Pterygota</taxon>
        <taxon>Neoptera</taxon>
        <taxon>Endopterygota</taxon>
        <taxon>Coleoptera</taxon>
        <taxon>Polyphaga</taxon>
        <taxon>Cucujiformia</taxon>
        <taxon>Curculionidae</taxon>
        <taxon>Scolytinae</taxon>
        <taxon>Hypothenemus</taxon>
    </lineage>
</organism>
<evidence type="ECO:0000313" key="10">
    <source>
        <dbReference type="Proteomes" id="UP001566132"/>
    </source>
</evidence>
<feature type="compositionally biased region" description="Low complexity" evidence="7">
    <location>
        <begin position="511"/>
        <end position="520"/>
    </location>
</feature>
<feature type="compositionally biased region" description="Polar residues" evidence="7">
    <location>
        <begin position="1"/>
        <end position="39"/>
    </location>
</feature>
<dbReference type="InterPro" id="IPR024646">
    <property type="entry name" value="Angiomotin_C"/>
</dbReference>
<evidence type="ECO:0000256" key="5">
    <source>
        <dbReference type="ARBA" id="ARBA00023054"/>
    </source>
</evidence>
<feature type="compositionally biased region" description="Polar residues" evidence="7">
    <location>
        <begin position="782"/>
        <end position="805"/>
    </location>
</feature>
<name>A0ABD1F2U1_HYPHA</name>
<dbReference type="InterPro" id="IPR051747">
    <property type="entry name" value="Angiomotin-like"/>
</dbReference>
<evidence type="ECO:0000256" key="6">
    <source>
        <dbReference type="SAM" id="Coils"/>
    </source>
</evidence>
<dbReference type="Pfam" id="PF12240">
    <property type="entry name" value="Angiomotin_C"/>
    <property type="match status" value="1"/>
</dbReference>
<evidence type="ECO:0000313" key="9">
    <source>
        <dbReference type="EMBL" id="KAL1506527.1"/>
    </source>
</evidence>
<feature type="domain" description="Angiomotin C-terminal" evidence="8">
    <location>
        <begin position="459"/>
        <end position="661"/>
    </location>
</feature>
<feature type="coiled-coil region" evidence="6">
    <location>
        <begin position="343"/>
        <end position="370"/>
    </location>
</feature>
<feature type="compositionally biased region" description="Low complexity" evidence="7">
    <location>
        <begin position="754"/>
        <end position="766"/>
    </location>
</feature>
<comment type="subcellular location">
    <subcellularLocation>
        <location evidence="1">Cell junction</location>
    </subcellularLocation>
</comment>
<feature type="compositionally biased region" description="Basic and acidic residues" evidence="7">
    <location>
        <begin position="826"/>
        <end position="840"/>
    </location>
</feature>
<feature type="region of interest" description="Disordered" evidence="7">
    <location>
        <begin position="122"/>
        <end position="147"/>
    </location>
</feature>
<evidence type="ECO:0000256" key="2">
    <source>
        <dbReference type="ARBA" id="ARBA00010300"/>
    </source>
</evidence>
<evidence type="ECO:0000256" key="1">
    <source>
        <dbReference type="ARBA" id="ARBA00004282"/>
    </source>
</evidence>
<feature type="compositionally biased region" description="Low complexity" evidence="7">
    <location>
        <begin position="127"/>
        <end position="145"/>
    </location>
</feature>
<dbReference type="PANTHER" id="PTHR14826">
    <property type="entry name" value="ANGIOMOTIN"/>
    <property type="match status" value="1"/>
</dbReference>
<dbReference type="InterPro" id="IPR009114">
    <property type="entry name" value="Angiomotin"/>
</dbReference>